<name>A0A2V3ZG33_9GAMM</name>
<keyword evidence="2 4" id="KW-0808">Transferase</keyword>
<accession>A0A2V3ZG33</accession>
<dbReference type="PANTHER" id="PTHR13778">
    <property type="entry name" value="GLYCOSYLTRANSFERASE 8 DOMAIN-CONTAINING PROTEIN"/>
    <property type="match status" value="1"/>
</dbReference>
<dbReference type="EMBL" id="QFWX01000007">
    <property type="protein sequence ID" value="PXX89311.1"/>
    <property type="molecule type" value="Genomic_DNA"/>
</dbReference>
<keyword evidence="5" id="KW-1185">Reference proteome</keyword>
<evidence type="ECO:0000313" key="5">
    <source>
        <dbReference type="Proteomes" id="UP000253987"/>
    </source>
</evidence>
<dbReference type="InterPro" id="IPR002495">
    <property type="entry name" value="Glyco_trans_8"/>
</dbReference>
<dbReference type="GO" id="GO:0046872">
    <property type="term" value="F:metal ion binding"/>
    <property type="evidence" value="ECO:0007669"/>
    <property type="project" value="UniProtKB-KW"/>
</dbReference>
<dbReference type="AlphaFoldDB" id="A0A2V3ZG33"/>
<organism evidence="4 5">
    <name type="scientific">Marinobacter vulgaris</name>
    <dbReference type="NCBI Taxonomy" id="1928331"/>
    <lineage>
        <taxon>Bacteria</taxon>
        <taxon>Pseudomonadati</taxon>
        <taxon>Pseudomonadota</taxon>
        <taxon>Gammaproteobacteria</taxon>
        <taxon>Pseudomonadales</taxon>
        <taxon>Marinobacteraceae</taxon>
        <taxon>Marinobacter</taxon>
    </lineage>
</organism>
<proteinExistence type="predicted"/>
<gene>
    <name evidence="4" type="ORF">DIT71_15530</name>
</gene>
<dbReference type="OrthoDB" id="9807549at2"/>
<dbReference type="CDD" id="cd04194">
    <property type="entry name" value="GT8_A4GalT_like"/>
    <property type="match status" value="1"/>
</dbReference>
<dbReference type="PANTHER" id="PTHR13778:SF47">
    <property type="entry name" value="LIPOPOLYSACCHARIDE 1,3-GALACTOSYLTRANSFERASE"/>
    <property type="match status" value="1"/>
</dbReference>
<dbReference type="InterPro" id="IPR050748">
    <property type="entry name" value="Glycosyltrans_8_dom-fam"/>
</dbReference>
<reference evidence="5" key="1">
    <citation type="submission" date="2018-05" db="EMBL/GenBank/DDBJ databases">
        <authorList>
            <person name="Lu D."/>
        </authorList>
    </citation>
    <scope>NUCLEOTIDE SEQUENCE [LARGE SCALE GENOMIC DNA]</scope>
    <source>
        <strain evidence="5">F01</strain>
    </source>
</reference>
<dbReference type="GO" id="GO:0016757">
    <property type="term" value="F:glycosyltransferase activity"/>
    <property type="evidence" value="ECO:0007669"/>
    <property type="project" value="UniProtKB-KW"/>
</dbReference>
<evidence type="ECO:0000313" key="4">
    <source>
        <dbReference type="EMBL" id="PXX89311.1"/>
    </source>
</evidence>
<comment type="caution">
    <text evidence="4">The sequence shown here is derived from an EMBL/GenBank/DDBJ whole genome shotgun (WGS) entry which is preliminary data.</text>
</comment>
<sequence length="321" mass="37016">MTSPVTKGEPIHAALCCDENYTAYATVVMISTIAHASSPQRLVFHLISNGIESETQKRMQREITSRGSTLHIYEATNRTFDGLPVHRFGQAVYQRILLSEYLPEDISRIIYLDSDLLVRDDLAKLATLDLEGLPLGAVEDLSRSACTTIGVPRREYFNSGVLVMDLTLWRSGGIHWKVAEYAAEHAHRLHYVDQCSLNAVLHKDWLRLTPRWNAQANIYKILRKYSAGSGYPIEQLKDAIAWPAIVHFTGKKKPWLRFCFHPYRHEFLAILKTLEWAEPHPSWSDPKERRRYLLAIRDHLKNVSRRRQAAGLRRTRQMPYD</sequence>
<dbReference type="Gene3D" id="3.90.550.10">
    <property type="entry name" value="Spore Coat Polysaccharide Biosynthesis Protein SpsA, Chain A"/>
    <property type="match status" value="1"/>
</dbReference>
<protein>
    <submittedName>
        <fullName evidence="4">Glycosyltransferase family 8 protein</fullName>
    </submittedName>
</protein>
<dbReference type="RefSeq" id="WP_114614144.1">
    <property type="nucleotide sequence ID" value="NZ_QFWX01000007.1"/>
</dbReference>
<dbReference type="InterPro" id="IPR029044">
    <property type="entry name" value="Nucleotide-diphossugar_trans"/>
</dbReference>
<dbReference type="Pfam" id="PF01501">
    <property type="entry name" value="Glyco_transf_8"/>
    <property type="match status" value="1"/>
</dbReference>
<evidence type="ECO:0000256" key="2">
    <source>
        <dbReference type="ARBA" id="ARBA00022679"/>
    </source>
</evidence>
<dbReference type="Proteomes" id="UP000253987">
    <property type="component" value="Unassembled WGS sequence"/>
</dbReference>
<keyword evidence="3" id="KW-0479">Metal-binding</keyword>
<evidence type="ECO:0000256" key="1">
    <source>
        <dbReference type="ARBA" id="ARBA00022676"/>
    </source>
</evidence>
<evidence type="ECO:0000256" key="3">
    <source>
        <dbReference type="ARBA" id="ARBA00022723"/>
    </source>
</evidence>
<keyword evidence="1" id="KW-0328">Glycosyltransferase</keyword>
<dbReference type="SUPFAM" id="SSF53448">
    <property type="entry name" value="Nucleotide-diphospho-sugar transferases"/>
    <property type="match status" value="1"/>
</dbReference>
<reference evidence="4 5" key="2">
    <citation type="submission" date="2018-06" db="EMBL/GenBank/DDBJ databases">
        <title>Marinobactersediminissp. nov, a moderately halophilic bacterium isolated from marine solar saltern.</title>
        <authorList>
            <person name="Zhang Y."/>
        </authorList>
    </citation>
    <scope>NUCLEOTIDE SEQUENCE [LARGE SCALE GENOMIC DNA]</scope>
    <source>
        <strain evidence="4 5">F01</strain>
    </source>
</reference>